<dbReference type="Proteomes" id="UP001233999">
    <property type="component" value="Unassembled WGS sequence"/>
</dbReference>
<sequence length="50" mass="5441">KSSWCIRSALVPNYSLLLHLIISSLSADVLLLALSKDPSDETSHCLCILT</sequence>
<organism evidence="2 3">
    <name type="scientific">Diploptera punctata</name>
    <name type="common">Pacific beetle cockroach</name>
    <dbReference type="NCBI Taxonomy" id="6984"/>
    <lineage>
        <taxon>Eukaryota</taxon>
        <taxon>Metazoa</taxon>
        <taxon>Ecdysozoa</taxon>
        <taxon>Arthropoda</taxon>
        <taxon>Hexapoda</taxon>
        <taxon>Insecta</taxon>
        <taxon>Pterygota</taxon>
        <taxon>Neoptera</taxon>
        <taxon>Polyneoptera</taxon>
        <taxon>Dictyoptera</taxon>
        <taxon>Blattodea</taxon>
        <taxon>Blaberoidea</taxon>
        <taxon>Blaberidae</taxon>
        <taxon>Diplopterinae</taxon>
        <taxon>Diploptera</taxon>
    </lineage>
</organism>
<reference evidence="2" key="1">
    <citation type="journal article" date="2023" name="IScience">
        <title>Live-bearing cockroach genome reveals convergent evolutionary mechanisms linked to viviparity in insects and beyond.</title>
        <authorList>
            <person name="Fouks B."/>
            <person name="Harrison M.C."/>
            <person name="Mikhailova A.A."/>
            <person name="Marchal E."/>
            <person name="English S."/>
            <person name="Carruthers M."/>
            <person name="Jennings E.C."/>
            <person name="Chiamaka E.L."/>
            <person name="Frigard R.A."/>
            <person name="Pippel M."/>
            <person name="Attardo G.M."/>
            <person name="Benoit J.B."/>
            <person name="Bornberg-Bauer E."/>
            <person name="Tobe S.S."/>
        </authorList>
    </citation>
    <scope>NUCLEOTIDE SEQUENCE</scope>
    <source>
        <strain evidence="2">Stay&amp;Tobe</strain>
    </source>
</reference>
<evidence type="ECO:0000313" key="2">
    <source>
        <dbReference type="EMBL" id="KAJ9587685.1"/>
    </source>
</evidence>
<keyword evidence="1" id="KW-0472">Membrane</keyword>
<dbReference type="EMBL" id="JASPKZ010006075">
    <property type="protein sequence ID" value="KAJ9587685.1"/>
    <property type="molecule type" value="Genomic_DNA"/>
</dbReference>
<feature type="transmembrane region" description="Helical" evidence="1">
    <location>
        <begin position="16"/>
        <end position="34"/>
    </location>
</feature>
<keyword evidence="1" id="KW-0812">Transmembrane</keyword>
<keyword evidence="3" id="KW-1185">Reference proteome</keyword>
<evidence type="ECO:0000256" key="1">
    <source>
        <dbReference type="SAM" id="Phobius"/>
    </source>
</evidence>
<name>A0AAD7ZW00_DIPPU</name>
<accession>A0AAD7ZW00</accession>
<reference evidence="2" key="2">
    <citation type="submission" date="2023-05" db="EMBL/GenBank/DDBJ databases">
        <authorList>
            <person name="Fouks B."/>
        </authorList>
    </citation>
    <scope>NUCLEOTIDE SEQUENCE</scope>
    <source>
        <strain evidence="2">Stay&amp;Tobe</strain>
        <tissue evidence="2">Testes</tissue>
    </source>
</reference>
<feature type="non-terminal residue" evidence="2">
    <location>
        <position position="1"/>
    </location>
</feature>
<keyword evidence="1" id="KW-1133">Transmembrane helix</keyword>
<evidence type="ECO:0000313" key="3">
    <source>
        <dbReference type="Proteomes" id="UP001233999"/>
    </source>
</evidence>
<dbReference type="AlphaFoldDB" id="A0AAD7ZW00"/>
<feature type="non-terminal residue" evidence="2">
    <location>
        <position position="50"/>
    </location>
</feature>
<protein>
    <submittedName>
        <fullName evidence="2">Uncharacterized protein</fullName>
    </submittedName>
</protein>
<gene>
    <name evidence="2" type="ORF">L9F63_018885</name>
</gene>
<comment type="caution">
    <text evidence="2">The sequence shown here is derived from an EMBL/GenBank/DDBJ whole genome shotgun (WGS) entry which is preliminary data.</text>
</comment>
<proteinExistence type="predicted"/>